<organism evidence="2 3">
    <name type="scientific">Peribacillus simplex</name>
    <dbReference type="NCBI Taxonomy" id="1478"/>
    <lineage>
        <taxon>Bacteria</taxon>
        <taxon>Bacillati</taxon>
        <taxon>Bacillota</taxon>
        <taxon>Bacilli</taxon>
        <taxon>Bacillales</taxon>
        <taxon>Bacillaceae</taxon>
        <taxon>Peribacillus</taxon>
    </lineage>
</organism>
<dbReference type="EMBL" id="JAUUTP010000030">
    <property type="protein sequence ID" value="MDP1420925.1"/>
    <property type="molecule type" value="Genomic_DNA"/>
</dbReference>
<dbReference type="AlphaFoldDB" id="A0AA90NVE1"/>
<dbReference type="RefSeq" id="WP_305162010.1">
    <property type="nucleotide sequence ID" value="NZ_JAUUTP010000030.1"/>
</dbReference>
<keyword evidence="1" id="KW-0812">Transmembrane</keyword>
<keyword evidence="1" id="KW-0472">Membrane</keyword>
<feature type="transmembrane region" description="Helical" evidence="1">
    <location>
        <begin position="33"/>
        <end position="51"/>
    </location>
</feature>
<proteinExistence type="predicted"/>
<dbReference type="Proteomes" id="UP001178277">
    <property type="component" value="Unassembled WGS sequence"/>
</dbReference>
<gene>
    <name evidence="2" type="ORF">Q8G35_21725</name>
</gene>
<evidence type="ECO:0000256" key="1">
    <source>
        <dbReference type="SAM" id="Phobius"/>
    </source>
</evidence>
<reference evidence="2" key="1">
    <citation type="submission" date="2023-07" db="EMBL/GenBank/DDBJ databases">
        <title>Murine gut Bacillus species.</title>
        <authorList>
            <person name="Gutman E."/>
            <person name="Hashuel R."/>
            <person name="Litvak Y."/>
        </authorList>
    </citation>
    <scope>NUCLEOTIDE SEQUENCE</scope>
    <source>
        <strain evidence="2">RU283</strain>
    </source>
</reference>
<comment type="caution">
    <text evidence="2">The sequence shown here is derived from an EMBL/GenBank/DDBJ whole genome shotgun (WGS) entry which is preliminary data.</text>
</comment>
<protein>
    <submittedName>
        <fullName evidence="2">Uncharacterized protein</fullName>
    </submittedName>
</protein>
<sequence length="54" mass="5851">MKITNISLVTFAVIITVLNHFVSPIFFDVGPDSSGTGLSILLLAIALLNHLREK</sequence>
<name>A0AA90NVE1_9BACI</name>
<feature type="transmembrane region" description="Helical" evidence="1">
    <location>
        <begin position="7"/>
        <end position="27"/>
    </location>
</feature>
<keyword evidence="1" id="KW-1133">Transmembrane helix</keyword>
<evidence type="ECO:0000313" key="2">
    <source>
        <dbReference type="EMBL" id="MDP1420925.1"/>
    </source>
</evidence>
<evidence type="ECO:0000313" key="3">
    <source>
        <dbReference type="Proteomes" id="UP001178277"/>
    </source>
</evidence>
<accession>A0AA90NVE1</accession>